<dbReference type="GO" id="GO:0004061">
    <property type="term" value="F:arylformamidase activity"/>
    <property type="evidence" value="ECO:0007669"/>
    <property type="project" value="InterPro"/>
</dbReference>
<accession>A0A3E4F6V0</accession>
<name>A0A3E4F6V0_9FIRM</name>
<organism evidence="1 2">
    <name type="scientific">Dorea formicigenerans</name>
    <dbReference type="NCBI Taxonomy" id="39486"/>
    <lineage>
        <taxon>Bacteria</taxon>
        <taxon>Bacillati</taxon>
        <taxon>Bacillota</taxon>
        <taxon>Clostridia</taxon>
        <taxon>Lachnospirales</taxon>
        <taxon>Lachnospiraceae</taxon>
        <taxon>Dorea</taxon>
    </lineage>
</organism>
<dbReference type="EMBL" id="QSOI01000005">
    <property type="protein sequence ID" value="RGI84880.1"/>
    <property type="molecule type" value="Genomic_DNA"/>
</dbReference>
<dbReference type="AlphaFoldDB" id="A0A3E4F6V0"/>
<dbReference type="InterPro" id="IPR037175">
    <property type="entry name" value="KFase_sf"/>
</dbReference>
<dbReference type="PANTHER" id="PTHR31118:SF12">
    <property type="entry name" value="CYCLASE-LIKE PROTEIN 2"/>
    <property type="match status" value="1"/>
</dbReference>
<comment type="caution">
    <text evidence="1">The sequence shown here is derived from an EMBL/GenBank/DDBJ whole genome shotgun (WGS) entry which is preliminary data.</text>
</comment>
<reference evidence="1 2" key="1">
    <citation type="submission" date="2018-08" db="EMBL/GenBank/DDBJ databases">
        <title>A genome reference for cultivated species of the human gut microbiota.</title>
        <authorList>
            <person name="Zou Y."/>
            <person name="Xue W."/>
            <person name="Luo G."/>
        </authorList>
    </citation>
    <scope>NUCLEOTIDE SEQUENCE [LARGE SCALE GENOMIC DNA]</scope>
    <source>
        <strain evidence="1 2">TM09-19AC</strain>
    </source>
</reference>
<protein>
    <submittedName>
        <fullName evidence="1">Cyclase family protein</fullName>
    </submittedName>
</protein>
<evidence type="ECO:0000313" key="2">
    <source>
        <dbReference type="Proteomes" id="UP000260664"/>
    </source>
</evidence>
<dbReference type="InterPro" id="IPR007325">
    <property type="entry name" value="KFase/CYL"/>
</dbReference>
<dbReference type="Pfam" id="PF04199">
    <property type="entry name" value="Cyclase"/>
    <property type="match status" value="1"/>
</dbReference>
<dbReference type="Proteomes" id="UP000260664">
    <property type="component" value="Unassembled WGS sequence"/>
</dbReference>
<dbReference type="SUPFAM" id="SSF102198">
    <property type="entry name" value="Putative cyclase"/>
    <property type="match status" value="1"/>
</dbReference>
<gene>
    <name evidence="1" type="ORF">DXD84_05320</name>
</gene>
<dbReference type="Gene3D" id="3.50.30.50">
    <property type="entry name" value="Putative cyclase"/>
    <property type="match status" value="1"/>
</dbReference>
<evidence type="ECO:0000313" key="1">
    <source>
        <dbReference type="EMBL" id="RGI84880.1"/>
    </source>
</evidence>
<dbReference type="GO" id="GO:0019441">
    <property type="term" value="P:L-tryptophan catabolic process to kynurenine"/>
    <property type="evidence" value="ECO:0007669"/>
    <property type="project" value="InterPro"/>
</dbReference>
<sequence>MPYRHISPFLKGRDVMNAVEIMQQLLANAEFIDMTRIMEEGMPYWPTQPAFEAETIESQELGNESYFRKIVMCEHTGTHIDAGCHFVPGKQSVDEIPVTQIIGRALNIDVTDTPACGVVEVNVIKRFEEQFGSVQNGDIVFFRFGWDEKYGSDNYMQDWPGLSLDAGKYLFQKGVKAVGCDCMALDAFGSDNPNHPYLLGNDVNILENVDKLGILPPIFSIIGLPCKFKNGSGSPIRLIAVIDKEM</sequence>
<dbReference type="PANTHER" id="PTHR31118">
    <property type="entry name" value="CYCLASE-LIKE PROTEIN 2"/>
    <property type="match status" value="1"/>
</dbReference>
<proteinExistence type="predicted"/>